<evidence type="ECO:0000313" key="1">
    <source>
        <dbReference type="EMBL" id="CSB89321.1"/>
    </source>
</evidence>
<dbReference type="AlphaFoldDB" id="A0A655ZXK4"/>
<evidence type="ECO:0000313" key="3">
    <source>
        <dbReference type="Proteomes" id="UP000041770"/>
    </source>
</evidence>
<organism evidence="2 3">
    <name type="scientific">Vibrio cholerae</name>
    <dbReference type="NCBI Taxonomy" id="666"/>
    <lineage>
        <taxon>Bacteria</taxon>
        <taxon>Pseudomonadati</taxon>
        <taxon>Pseudomonadota</taxon>
        <taxon>Gammaproteobacteria</taxon>
        <taxon>Vibrionales</taxon>
        <taxon>Vibrionaceae</taxon>
        <taxon>Vibrio</taxon>
    </lineage>
</organism>
<evidence type="ECO:0000313" key="2">
    <source>
        <dbReference type="EMBL" id="CSC84823.1"/>
    </source>
</evidence>
<evidence type="ECO:0000313" key="4">
    <source>
        <dbReference type="Proteomes" id="UP000046067"/>
    </source>
</evidence>
<dbReference type="Proteomes" id="UP000046067">
    <property type="component" value="Unassembled WGS sequence"/>
</dbReference>
<dbReference type="Proteomes" id="UP000041770">
    <property type="component" value="Unassembled WGS sequence"/>
</dbReference>
<dbReference type="EMBL" id="CWQJ01000006">
    <property type="protein sequence ID" value="CSB89321.1"/>
    <property type="molecule type" value="Genomic_DNA"/>
</dbReference>
<gene>
    <name evidence="2" type="ORF">ERS013200_02431</name>
    <name evidence="1" type="ORF">ERS013201_01238</name>
</gene>
<accession>A0A655ZXK4</accession>
<protein>
    <submittedName>
        <fullName evidence="2">Uncharacterized protein</fullName>
    </submittedName>
</protein>
<name>A0A655ZXK4_VIBCL</name>
<dbReference type="EMBL" id="CWQY01000016">
    <property type="protein sequence ID" value="CSC84823.1"/>
    <property type="molecule type" value="Genomic_DNA"/>
</dbReference>
<reference evidence="3 4" key="1">
    <citation type="submission" date="2015-07" db="EMBL/GenBank/DDBJ databases">
        <authorList>
            <consortium name="Pathogen Informatics"/>
        </authorList>
    </citation>
    <scope>NUCLEOTIDE SEQUENCE [LARGE SCALE GENOMIC DNA]</scope>
    <source>
        <strain evidence="2 3">A316</strain>
        <strain evidence="1 4">A325</strain>
    </source>
</reference>
<proteinExistence type="predicted"/>
<sequence length="107" mass="12298">MSEFFWLSDDHRLNDRVVICQLCKIHFGNIEAIYAGFHFGILAGFRGDQTVNLAKGMGIEPKLLRECCHTLSRFAINDLLMNNLPSTDIRDHRAVVIEYIVIFRGQM</sequence>